<feature type="transmembrane region" description="Helical" evidence="1">
    <location>
        <begin position="71"/>
        <end position="88"/>
    </location>
</feature>
<protein>
    <submittedName>
        <fullName evidence="2">Uncharacterized protein</fullName>
    </submittedName>
</protein>
<keyword evidence="1" id="KW-1133">Transmembrane helix</keyword>
<accession>A0A1H0DU30</accession>
<name>A0A1H0DU30_HALAD</name>
<keyword evidence="1" id="KW-0812">Transmembrane</keyword>
<dbReference type="Proteomes" id="UP000198860">
    <property type="component" value="Unassembled WGS sequence"/>
</dbReference>
<dbReference type="RefSeq" id="WP_089650473.1">
    <property type="nucleotide sequence ID" value="NZ_FNIZ01000001.1"/>
</dbReference>
<evidence type="ECO:0000256" key="1">
    <source>
        <dbReference type="SAM" id="Phobius"/>
    </source>
</evidence>
<dbReference type="EMBL" id="FNIZ01000001">
    <property type="protein sequence ID" value="SDN73533.1"/>
    <property type="molecule type" value="Genomic_DNA"/>
</dbReference>
<keyword evidence="1" id="KW-0472">Membrane</keyword>
<organism evidence="2 3">
    <name type="scientific">Halobacillus aidingensis</name>
    <dbReference type="NCBI Taxonomy" id="240303"/>
    <lineage>
        <taxon>Bacteria</taxon>
        <taxon>Bacillati</taxon>
        <taxon>Bacillota</taxon>
        <taxon>Bacilli</taxon>
        <taxon>Bacillales</taxon>
        <taxon>Bacillaceae</taxon>
        <taxon>Halobacillus</taxon>
    </lineage>
</organism>
<gene>
    <name evidence="2" type="ORF">SAMN05421677_1013</name>
</gene>
<sequence length="89" mass="10630">MAELVRKRNTFWNWKYAVMLLLIPFGFYLVSLKEEIGFLQHIFFVGIIVWLAFVGVFGITNRYERLKMYGFLYLSSSLLFAYLGLVFIW</sequence>
<evidence type="ECO:0000313" key="3">
    <source>
        <dbReference type="Proteomes" id="UP000198860"/>
    </source>
</evidence>
<proteinExistence type="predicted"/>
<reference evidence="3" key="1">
    <citation type="submission" date="2016-10" db="EMBL/GenBank/DDBJ databases">
        <authorList>
            <person name="Varghese N."/>
            <person name="Submissions S."/>
        </authorList>
    </citation>
    <scope>NUCLEOTIDE SEQUENCE [LARGE SCALE GENOMIC DNA]</scope>
    <source>
        <strain evidence="3">CGMCC 1.3703</strain>
    </source>
</reference>
<feature type="transmembrane region" description="Helical" evidence="1">
    <location>
        <begin position="38"/>
        <end position="59"/>
    </location>
</feature>
<dbReference type="OrthoDB" id="2970312at2"/>
<feature type="transmembrane region" description="Helical" evidence="1">
    <location>
        <begin position="12"/>
        <end position="32"/>
    </location>
</feature>
<evidence type="ECO:0000313" key="2">
    <source>
        <dbReference type="EMBL" id="SDN73533.1"/>
    </source>
</evidence>
<dbReference type="AlphaFoldDB" id="A0A1H0DU30"/>
<keyword evidence="3" id="KW-1185">Reference proteome</keyword>